<keyword evidence="3 11" id="KW-0723">Serine/threonine-protein kinase</keyword>
<accession>A0A1J4JWW7</accession>
<dbReference type="OrthoDB" id="1732493at2759"/>
<dbReference type="FunFam" id="3.30.200.20:FF:000124">
    <property type="entry name" value="Cyclin-dependent kinase 4"/>
    <property type="match status" value="1"/>
</dbReference>
<evidence type="ECO:0000256" key="2">
    <source>
        <dbReference type="ARBA" id="ARBA00012425"/>
    </source>
</evidence>
<dbReference type="PROSITE" id="PS00107">
    <property type="entry name" value="PROTEIN_KINASE_ATP"/>
    <property type="match status" value="1"/>
</dbReference>
<dbReference type="EC" id="2.7.11.22" evidence="2"/>
<dbReference type="SMART" id="SM00220">
    <property type="entry name" value="S_TKc"/>
    <property type="match status" value="1"/>
</dbReference>
<evidence type="ECO:0000256" key="11">
    <source>
        <dbReference type="RuleBase" id="RU000304"/>
    </source>
</evidence>
<protein>
    <recommendedName>
        <fullName evidence="2">cyclin-dependent kinase</fullName>
        <ecNumber evidence="2">2.7.11.22</ecNumber>
    </recommendedName>
</protein>
<dbReference type="VEuPathDB" id="TrichDB:TRFO_30991"/>
<dbReference type="PANTHER" id="PTHR24056:SF46">
    <property type="entry name" value="CYCLIN-DEPENDENT KINASE 5"/>
    <property type="match status" value="1"/>
</dbReference>
<keyword evidence="14" id="KW-1185">Reference proteome</keyword>
<feature type="domain" description="Protein kinase" evidence="12">
    <location>
        <begin position="3"/>
        <end position="289"/>
    </location>
</feature>
<comment type="catalytic activity">
    <reaction evidence="9">
        <text>L-seryl-[protein] + ATP = O-phospho-L-seryl-[protein] + ADP + H(+)</text>
        <dbReference type="Rhea" id="RHEA:17989"/>
        <dbReference type="Rhea" id="RHEA-COMP:9863"/>
        <dbReference type="Rhea" id="RHEA-COMP:11604"/>
        <dbReference type="ChEBI" id="CHEBI:15378"/>
        <dbReference type="ChEBI" id="CHEBI:29999"/>
        <dbReference type="ChEBI" id="CHEBI:30616"/>
        <dbReference type="ChEBI" id="CHEBI:83421"/>
        <dbReference type="ChEBI" id="CHEBI:456216"/>
        <dbReference type="EC" id="2.7.11.22"/>
    </reaction>
</comment>
<evidence type="ECO:0000256" key="7">
    <source>
        <dbReference type="ARBA" id="ARBA00022840"/>
    </source>
</evidence>
<evidence type="ECO:0000256" key="3">
    <source>
        <dbReference type="ARBA" id="ARBA00022527"/>
    </source>
</evidence>
<feature type="binding site" evidence="10">
    <location>
        <position position="32"/>
    </location>
    <ligand>
        <name>ATP</name>
        <dbReference type="ChEBI" id="CHEBI:30616"/>
    </ligand>
</feature>
<dbReference type="FunFam" id="1.10.510.10:FF:000624">
    <property type="entry name" value="Mitogen-activated protein kinase"/>
    <property type="match status" value="1"/>
</dbReference>
<dbReference type="Gene3D" id="1.10.510.10">
    <property type="entry name" value="Transferase(Phosphotransferase) domain 1"/>
    <property type="match status" value="1"/>
</dbReference>
<dbReference type="Gene3D" id="3.30.200.20">
    <property type="entry name" value="Phosphorylase Kinase, domain 1"/>
    <property type="match status" value="1"/>
</dbReference>
<comment type="catalytic activity">
    <reaction evidence="8">
        <text>L-threonyl-[protein] + ATP = O-phospho-L-threonyl-[protein] + ADP + H(+)</text>
        <dbReference type="Rhea" id="RHEA:46608"/>
        <dbReference type="Rhea" id="RHEA-COMP:11060"/>
        <dbReference type="Rhea" id="RHEA-COMP:11605"/>
        <dbReference type="ChEBI" id="CHEBI:15378"/>
        <dbReference type="ChEBI" id="CHEBI:30013"/>
        <dbReference type="ChEBI" id="CHEBI:30616"/>
        <dbReference type="ChEBI" id="CHEBI:61977"/>
        <dbReference type="ChEBI" id="CHEBI:456216"/>
        <dbReference type="EC" id="2.7.11.22"/>
    </reaction>
</comment>
<keyword evidence="7 10" id="KW-0067">ATP-binding</keyword>
<dbReference type="GO" id="GO:0004693">
    <property type="term" value="F:cyclin-dependent protein serine/threonine kinase activity"/>
    <property type="evidence" value="ECO:0007669"/>
    <property type="project" value="UniProtKB-EC"/>
</dbReference>
<dbReference type="GO" id="GO:0005634">
    <property type="term" value="C:nucleus"/>
    <property type="evidence" value="ECO:0007669"/>
    <property type="project" value="TreeGrafter"/>
</dbReference>
<evidence type="ECO:0000256" key="5">
    <source>
        <dbReference type="ARBA" id="ARBA00022741"/>
    </source>
</evidence>
<evidence type="ECO:0000256" key="6">
    <source>
        <dbReference type="ARBA" id="ARBA00022777"/>
    </source>
</evidence>
<evidence type="ECO:0000313" key="14">
    <source>
        <dbReference type="Proteomes" id="UP000179807"/>
    </source>
</evidence>
<evidence type="ECO:0000313" key="13">
    <source>
        <dbReference type="EMBL" id="OHT02028.1"/>
    </source>
</evidence>
<keyword evidence="4" id="KW-0808">Transferase</keyword>
<dbReference type="Proteomes" id="UP000179807">
    <property type="component" value="Unassembled WGS sequence"/>
</dbReference>
<dbReference type="GeneID" id="94842371"/>
<keyword evidence="6 13" id="KW-0418">Kinase</keyword>
<comment type="caution">
    <text evidence="13">The sequence shown here is derived from an EMBL/GenBank/DDBJ whole genome shotgun (WGS) entry which is preliminary data.</text>
</comment>
<dbReference type="RefSeq" id="XP_068355164.1">
    <property type="nucleotide sequence ID" value="XM_068507667.1"/>
</dbReference>
<evidence type="ECO:0000256" key="4">
    <source>
        <dbReference type="ARBA" id="ARBA00022679"/>
    </source>
</evidence>
<dbReference type="AlphaFoldDB" id="A0A1J4JWW7"/>
<evidence type="ECO:0000256" key="10">
    <source>
        <dbReference type="PROSITE-ProRule" id="PRU10141"/>
    </source>
</evidence>
<dbReference type="PROSITE" id="PS00108">
    <property type="entry name" value="PROTEIN_KINASE_ST"/>
    <property type="match status" value="1"/>
</dbReference>
<dbReference type="Pfam" id="PF00069">
    <property type="entry name" value="Pkinase"/>
    <property type="match status" value="1"/>
</dbReference>
<proteinExistence type="inferred from homology"/>
<keyword evidence="5 10" id="KW-0547">Nucleotide-binding</keyword>
<evidence type="ECO:0000256" key="1">
    <source>
        <dbReference type="ARBA" id="ARBA00006485"/>
    </source>
</evidence>
<evidence type="ECO:0000259" key="12">
    <source>
        <dbReference type="PROSITE" id="PS50011"/>
    </source>
</evidence>
<dbReference type="PROSITE" id="PS50011">
    <property type="entry name" value="PROTEIN_KINASE_DOM"/>
    <property type="match status" value="1"/>
</dbReference>
<dbReference type="PANTHER" id="PTHR24056">
    <property type="entry name" value="CELL DIVISION PROTEIN KINASE"/>
    <property type="match status" value="1"/>
</dbReference>
<reference evidence="13" key="1">
    <citation type="submission" date="2016-10" db="EMBL/GenBank/DDBJ databases">
        <authorList>
            <person name="Benchimol M."/>
            <person name="Almeida L.G."/>
            <person name="Vasconcelos A.T."/>
            <person name="Perreira-Neves A."/>
            <person name="Rosa I.A."/>
            <person name="Tasca T."/>
            <person name="Bogo M.R."/>
            <person name="de Souza W."/>
        </authorList>
    </citation>
    <scope>NUCLEOTIDE SEQUENCE [LARGE SCALE GENOMIC DNA]</scope>
    <source>
        <strain evidence="13">K</strain>
    </source>
</reference>
<dbReference type="GO" id="GO:0005524">
    <property type="term" value="F:ATP binding"/>
    <property type="evidence" value="ECO:0007669"/>
    <property type="project" value="UniProtKB-UniRule"/>
</dbReference>
<name>A0A1J4JWW7_9EUKA</name>
<dbReference type="InterPro" id="IPR011009">
    <property type="entry name" value="Kinase-like_dom_sf"/>
</dbReference>
<dbReference type="InterPro" id="IPR050108">
    <property type="entry name" value="CDK"/>
</dbReference>
<organism evidence="13 14">
    <name type="scientific">Tritrichomonas foetus</name>
    <dbReference type="NCBI Taxonomy" id="1144522"/>
    <lineage>
        <taxon>Eukaryota</taxon>
        <taxon>Metamonada</taxon>
        <taxon>Parabasalia</taxon>
        <taxon>Tritrichomonadida</taxon>
        <taxon>Tritrichomonadidae</taxon>
        <taxon>Tritrichomonas</taxon>
    </lineage>
</organism>
<dbReference type="GO" id="GO:0005737">
    <property type="term" value="C:cytoplasm"/>
    <property type="evidence" value="ECO:0007669"/>
    <property type="project" value="TreeGrafter"/>
</dbReference>
<dbReference type="InterPro" id="IPR017441">
    <property type="entry name" value="Protein_kinase_ATP_BS"/>
</dbReference>
<sequence>MSFEQVTQIGKGAYGVVYKAKLSGTSTFVALKQIKIKKEEGLPCTSLREISILKHVHHPNIISLESVFHTKKHITLVFEYCDSDLLRFMKNKNNELSLAEVKSFSYQLLDAVRYIHSKSIIHRDIKPQNILISSNGNCLKLCDFGLTCLLNVPHQKLSLEVVTQWYRAPEIILMDHRYGLESDLWSVGCLIYEILTGNPLFPCKDNKEHIQRIFGLIGSPNFFSDWHCYWPEALKLEGYPKNVERRSGRGVRSLLLGYNADVIDLIEGLLVLDPKKRLTAKEALEHYFFDDFRGIIHE</sequence>
<gene>
    <name evidence="13" type="primary">cdk5</name>
    <name evidence="13" type="ORF">TRFO_30991</name>
</gene>
<dbReference type="SUPFAM" id="SSF56112">
    <property type="entry name" value="Protein kinase-like (PK-like)"/>
    <property type="match status" value="1"/>
</dbReference>
<dbReference type="EMBL" id="MLAK01000885">
    <property type="protein sequence ID" value="OHT02028.1"/>
    <property type="molecule type" value="Genomic_DNA"/>
</dbReference>
<dbReference type="InterPro" id="IPR000719">
    <property type="entry name" value="Prot_kinase_dom"/>
</dbReference>
<comment type="similarity">
    <text evidence="1">Belongs to the protein kinase superfamily. CMGC Ser/Thr protein kinase family. CDC2/CDKX subfamily.</text>
</comment>
<evidence type="ECO:0000256" key="9">
    <source>
        <dbReference type="ARBA" id="ARBA00048367"/>
    </source>
</evidence>
<evidence type="ECO:0000256" key="8">
    <source>
        <dbReference type="ARBA" id="ARBA00047811"/>
    </source>
</evidence>
<dbReference type="InterPro" id="IPR008271">
    <property type="entry name" value="Ser/Thr_kinase_AS"/>
</dbReference>